<reference evidence="5 6" key="1">
    <citation type="submission" date="2021-02" db="EMBL/GenBank/DDBJ databases">
        <title>Porcisia hertigi Genome sequencing and assembly.</title>
        <authorList>
            <person name="Almutairi H."/>
            <person name="Gatherer D."/>
        </authorList>
    </citation>
    <scope>NUCLEOTIDE SEQUENCE [LARGE SCALE GENOMIC DNA]</scope>
    <source>
        <strain evidence="5 6">C119</strain>
    </source>
</reference>
<dbReference type="Proteomes" id="UP000674318">
    <property type="component" value="Unassembled WGS sequence"/>
</dbReference>
<dbReference type="GO" id="GO:0010608">
    <property type="term" value="P:post-transcriptional regulation of gene expression"/>
    <property type="evidence" value="ECO:0007669"/>
    <property type="project" value="TreeGrafter"/>
</dbReference>
<dbReference type="KEGG" id="phet:94293022"/>
<gene>
    <name evidence="5" type="ORF">JKF63_07000</name>
</gene>
<dbReference type="GO" id="GO:0003729">
    <property type="term" value="F:mRNA binding"/>
    <property type="evidence" value="ECO:0007669"/>
    <property type="project" value="TreeGrafter"/>
</dbReference>
<evidence type="ECO:0000313" key="5">
    <source>
        <dbReference type="EMBL" id="KAG5510105.1"/>
    </source>
</evidence>
<dbReference type="PROSITE" id="PS50302">
    <property type="entry name" value="PUM"/>
    <property type="match status" value="1"/>
</dbReference>
<dbReference type="SUPFAM" id="SSF48371">
    <property type="entry name" value="ARM repeat"/>
    <property type="match status" value="1"/>
</dbReference>
<dbReference type="InterPro" id="IPR033133">
    <property type="entry name" value="PUM-HD"/>
</dbReference>
<dbReference type="Gene3D" id="1.25.10.10">
    <property type="entry name" value="Leucine-rich Repeat Variant"/>
    <property type="match status" value="2"/>
</dbReference>
<sequence length="750" mass="81295">MGKKADFARSRFKEVRQRREERTQRSQAERDRRHGVDTSDRKIDKVVVQRPLPNEAQQALLIAQFAQASRLAAPSKDMCLLMRHYATVTEEEAGQKSESTTAVTTSAVSTKLNTRKRKRGADSEEGPAAGIAFLDTIADALMQTQSTPVVVEEEAAAADTGKGREKALDDGDDDDPMTVLQDILQDDSGRRVVATLLASLNVVRSTKCDAVAKAVLEEFEENEYLPQHHVACRVMSALVQFGSDATRQGVLNLLRQRSTTTEAVERLLSDRHTAGTVEQLLKSYGEATVAWLCEVLSLSTPATTSLPATGSGGKKKVAKQHKAAVAAAATGEQVATEKLMELINGPVSGQILLQLVHTDARRGLLKRLSITDLLQSKRGTSFLTHLLTLTASGSSNESDEAREAEAVALFSDVLERLGNDLGEMAIDKRANFVVQGLAQLLPAMGTQCTKQLERLERGLGGAPGISALVEHGNGVHVVLSLIDTALKLPSECAVEGLAEKLVTRQNVTDLLQHKHGSLVIRRLMPLISRKASKVGRLLQGIVEQDLSNLVYTEAGNLVVKAYLTALGKSGASLLAQKLAKKGDLLSMCQSPYASHVVFALFELVDPTTHTLLCNALKPHVLPLSTHVNGRFIVEKMIAASRDVRDDVLRQFLSLAQERGTQHLLCALLAKMDARGKQACVEKTIMPNLTALATHQCGSIALQKLMQAEPTVLSAVQQRLSSNSLVRSDLAQNFFGKFVVQIAQQSEQVQH</sequence>
<keyword evidence="6" id="KW-1185">Reference proteome</keyword>
<dbReference type="OrthoDB" id="278568at2759"/>
<protein>
    <recommendedName>
        <fullName evidence="4">PUM-HD domain-containing protein</fullName>
    </recommendedName>
</protein>
<evidence type="ECO:0000256" key="2">
    <source>
        <dbReference type="PROSITE-ProRule" id="PRU00317"/>
    </source>
</evidence>
<dbReference type="AlphaFoldDB" id="A0A836IQA8"/>
<dbReference type="Pfam" id="PF00806">
    <property type="entry name" value="PUF"/>
    <property type="match status" value="2"/>
</dbReference>
<evidence type="ECO:0000313" key="6">
    <source>
        <dbReference type="Proteomes" id="UP000674318"/>
    </source>
</evidence>
<dbReference type="PROSITE" id="PS50303">
    <property type="entry name" value="PUM_HD"/>
    <property type="match status" value="1"/>
</dbReference>
<name>A0A836IQA8_9TRYP</name>
<dbReference type="PANTHER" id="PTHR12537">
    <property type="entry name" value="RNA BINDING PROTEIN PUMILIO-RELATED"/>
    <property type="match status" value="1"/>
</dbReference>
<dbReference type="GO" id="GO:0005737">
    <property type="term" value="C:cytoplasm"/>
    <property type="evidence" value="ECO:0007669"/>
    <property type="project" value="TreeGrafter"/>
</dbReference>
<dbReference type="PANTHER" id="PTHR12537:SF126">
    <property type="entry name" value="PUM-HD DOMAIN-CONTAINING PROTEIN"/>
    <property type="match status" value="1"/>
</dbReference>
<proteinExistence type="predicted"/>
<comment type="caution">
    <text evidence="5">The sequence shown here is derived from an EMBL/GenBank/DDBJ whole genome shotgun (WGS) entry which is preliminary data.</text>
</comment>
<feature type="region of interest" description="Disordered" evidence="3">
    <location>
        <begin position="92"/>
        <end position="125"/>
    </location>
</feature>
<dbReference type="EMBL" id="JAFJZO010000011">
    <property type="protein sequence ID" value="KAG5510105.1"/>
    <property type="molecule type" value="Genomic_DNA"/>
</dbReference>
<feature type="compositionally biased region" description="Low complexity" evidence="3">
    <location>
        <begin position="99"/>
        <end position="110"/>
    </location>
</feature>
<dbReference type="InterPro" id="IPR001313">
    <property type="entry name" value="Pumilio_RNA-bd_rpt"/>
</dbReference>
<evidence type="ECO:0000256" key="3">
    <source>
        <dbReference type="SAM" id="MobiDB-lite"/>
    </source>
</evidence>
<dbReference type="InterPro" id="IPR011989">
    <property type="entry name" value="ARM-like"/>
</dbReference>
<dbReference type="RefSeq" id="XP_067758954.1">
    <property type="nucleotide sequence ID" value="XM_067902945.1"/>
</dbReference>
<dbReference type="SMART" id="SM00025">
    <property type="entry name" value="Pumilio"/>
    <property type="match status" value="4"/>
</dbReference>
<feature type="repeat" description="Pumilio" evidence="2">
    <location>
        <begin position="500"/>
        <end position="539"/>
    </location>
</feature>
<evidence type="ECO:0000259" key="4">
    <source>
        <dbReference type="PROSITE" id="PS50303"/>
    </source>
</evidence>
<feature type="domain" description="PUM-HD" evidence="4">
    <location>
        <begin position="518"/>
        <end position="750"/>
    </location>
</feature>
<accession>A0A836IQA8</accession>
<organism evidence="5 6">
    <name type="scientific">Porcisia hertigi</name>
    <dbReference type="NCBI Taxonomy" id="2761500"/>
    <lineage>
        <taxon>Eukaryota</taxon>
        <taxon>Discoba</taxon>
        <taxon>Euglenozoa</taxon>
        <taxon>Kinetoplastea</taxon>
        <taxon>Metakinetoplastina</taxon>
        <taxon>Trypanosomatida</taxon>
        <taxon>Trypanosomatidae</taxon>
        <taxon>Leishmaniinae</taxon>
        <taxon>Porcisia</taxon>
    </lineage>
</organism>
<feature type="region of interest" description="Disordered" evidence="3">
    <location>
        <begin position="154"/>
        <end position="175"/>
    </location>
</feature>
<dbReference type="GeneID" id="94293022"/>
<feature type="region of interest" description="Disordered" evidence="3">
    <location>
        <begin position="1"/>
        <end position="42"/>
    </location>
</feature>
<dbReference type="InterPro" id="IPR016024">
    <property type="entry name" value="ARM-type_fold"/>
</dbReference>
<evidence type="ECO:0000256" key="1">
    <source>
        <dbReference type="ARBA" id="ARBA00022737"/>
    </source>
</evidence>
<keyword evidence="1" id="KW-0677">Repeat</keyword>